<dbReference type="InterPro" id="IPR036188">
    <property type="entry name" value="FAD/NAD-bd_sf"/>
</dbReference>
<comment type="similarity">
    <text evidence="1 12">Belongs to the class-I pyridine nucleotide-disulfide oxidoreductase family.</text>
</comment>
<protein>
    <recommendedName>
        <fullName evidence="3 12">Dihydrolipoyl dehydrogenase</fullName>
        <ecNumber evidence="2 12">1.8.1.4</ecNumber>
    </recommendedName>
</protein>
<dbReference type="Gene3D" id="3.30.390.30">
    <property type="match status" value="1"/>
</dbReference>
<dbReference type="PRINTS" id="PR00411">
    <property type="entry name" value="PNDRDTASEI"/>
</dbReference>
<dbReference type="PANTHER" id="PTHR22912:SF160">
    <property type="entry name" value="DIHYDROLIPOYL DEHYDROGENASE"/>
    <property type="match status" value="1"/>
</dbReference>
<evidence type="ECO:0000256" key="11">
    <source>
        <dbReference type="PIRSR" id="PIRSR000350-4"/>
    </source>
</evidence>
<dbReference type="Pfam" id="PF02852">
    <property type="entry name" value="Pyr_redox_dim"/>
    <property type="match status" value="1"/>
</dbReference>
<evidence type="ECO:0000313" key="15">
    <source>
        <dbReference type="EMBL" id="BAH43978.1"/>
    </source>
</evidence>
<feature type="active site" description="Proton acceptor" evidence="9">
    <location>
        <position position="439"/>
    </location>
</feature>
<dbReference type="InterPro" id="IPR023753">
    <property type="entry name" value="FAD/NAD-binding_dom"/>
</dbReference>
<comment type="cofactor">
    <cofactor evidence="10 12">
        <name>FAD</name>
        <dbReference type="ChEBI" id="CHEBI:57692"/>
    </cofactor>
    <text evidence="10 12">Binds 1 FAD per subunit.</text>
</comment>
<evidence type="ECO:0000256" key="7">
    <source>
        <dbReference type="ARBA" id="ARBA00023027"/>
    </source>
</evidence>
<evidence type="ECO:0000256" key="6">
    <source>
        <dbReference type="ARBA" id="ARBA00023002"/>
    </source>
</evidence>
<feature type="binding site" evidence="10">
    <location>
        <position position="198"/>
    </location>
    <ligand>
        <name>NAD(+)</name>
        <dbReference type="ChEBI" id="CHEBI:57540"/>
    </ligand>
</feature>
<dbReference type="GO" id="GO:0050660">
    <property type="term" value="F:flavin adenine dinucleotide binding"/>
    <property type="evidence" value="ECO:0007669"/>
    <property type="project" value="InterPro"/>
</dbReference>
<feature type="binding site" evidence="10">
    <location>
        <position position="307"/>
    </location>
    <ligand>
        <name>FAD</name>
        <dbReference type="ChEBI" id="CHEBI:57692"/>
    </ligand>
</feature>
<evidence type="ECO:0000256" key="2">
    <source>
        <dbReference type="ARBA" id="ARBA00012608"/>
    </source>
</evidence>
<feature type="binding site" evidence="10">
    <location>
        <position position="53"/>
    </location>
    <ligand>
        <name>FAD</name>
        <dbReference type="ChEBI" id="CHEBI:57692"/>
    </ligand>
</feature>
<dbReference type="GO" id="GO:0004148">
    <property type="term" value="F:dihydrolipoyl dehydrogenase (NADH) activity"/>
    <property type="evidence" value="ECO:0007669"/>
    <property type="project" value="UniProtKB-EC"/>
</dbReference>
<dbReference type="InterPro" id="IPR016156">
    <property type="entry name" value="FAD/NAD-linked_Rdtase_dimer_sf"/>
</dbReference>
<keyword evidence="6 12" id="KW-0560">Oxidoreductase</keyword>
<sequence length="471" mass="49513">MSELKRIDTLVIGSGPGGYAAAVRSAQFGMTTVVVERGQIGGVCTNIGCIPSKSLIAEAHRYNLHSQWNHAVASVSFEEAQAFKQAVVNKQSGGVHYLLRSAGVTILEGEASFIDQHTVVMKGPETEQLISFKYAILATGSRPIELQALPFGDRILSSTEALSLSQLPASLVVIGGGYIGVELGQMFAKFGTKVTILEGGEQVLPGFEADLTALVGRQLNTDGVTIITGAKAVKAEQDTEGLTLHYLKNDEEHLVRTEYALVTVGRKPNTDGSLGLNRIGLPTTSRGLLETDEQCRTAIPHIFAIGDIANGPGLAHKASYEAKVAAEAIAGEPSAVDYKAIPLVVFSEPELASVGLTETECKAKAVPVVVGKSSFSINGRALALKAAVGFVKVVADPVSGIVMGAQIVGAEASTLISELALAIEMGATVEDLAMTIHPHPTMGEVIMEAAGNAAKKHKKINKIQSRDNQDR</sequence>
<evidence type="ECO:0000256" key="4">
    <source>
        <dbReference type="ARBA" id="ARBA00022630"/>
    </source>
</evidence>
<feature type="binding site" evidence="10">
    <location>
        <position position="265"/>
    </location>
    <ligand>
        <name>NAD(+)</name>
        <dbReference type="ChEBI" id="CHEBI:57540"/>
    </ligand>
</feature>
<comment type="miscellaneous">
    <text evidence="12">The active site is a redox-active disulfide bond.</text>
</comment>
<dbReference type="NCBIfam" id="TIGR01350">
    <property type="entry name" value="lipoamide_DH"/>
    <property type="match status" value="1"/>
</dbReference>
<evidence type="ECO:0000256" key="10">
    <source>
        <dbReference type="PIRSR" id="PIRSR000350-3"/>
    </source>
</evidence>
<dbReference type="HOGENOM" id="CLU_016755_0_3_9"/>
<reference evidence="15 16" key="1">
    <citation type="submission" date="2005-03" db="EMBL/GenBank/DDBJ databases">
        <title>Brevibacillus brevis strain 47, complete genome.</title>
        <authorList>
            <person name="Hosoyama A."/>
            <person name="Yamada R."/>
            <person name="Hongo Y."/>
            <person name="Terui Y."/>
            <person name="Ankai A."/>
            <person name="Masuyama W."/>
            <person name="Sekiguchi M."/>
            <person name="Takeda T."/>
            <person name="Asano K."/>
            <person name="Ohji S."/>
            <person name="Ichikawa N."/>
            <person name="Narita S."/>
            <person name="Aoki N."/>
            <person name="Miura H."/>
            <person name="Matsushita S."/>
            <person name="Sekigawa T."/>
            <person name="Yamagata H."/>
            <person name="Yoshikawa H."/>
            <person name="Udaka S."/>
            <person name="Tanikawa S."/>
            <person name="Fujita N."/>
        </authorList>
    </citation>
    <scope>NUCLEOTIDE SEQUENCE [LARGE SCALE GENOMIC DNA]</scope>
    <source>
        <strain evidence="16">47 / JCM 6285 / NBRC 100599</strain>
    </source>
</reference>
<dbReference type="Gene3D" id="3.50.50.60">
    <property type="entry name" value="FAD/NAD(P)-binding domain"/>
    <property type="match status" value="2"/>
</dbReference>
<feature type="domain" description="FAD/NAD(P)-binding" evidence="14">
    <location>
        <begin position="8"/>
        <end position="322"/>
    </location>
</feature>
<dbReference type="GO" id="GO:0006103">
    <property type="term" value="P:2-oxoglutarate metabolic process"/>
    <property type="evidence" value="ECO:0007669"/>
    <property type="project" value="TreeGrafter"/>
</dbReference>
<feature type="binding site" evidence="10">
    <location>
        <begin position="139"/>
        <end position="141"/>
    </location>
    <ligand>
        <name>FAD</name>
        <dbReference type="ChEBI" id="CHEBI:57692"/>
    </ligand>
</feature>
<evidence type="ECO:0000256" key="9">
    <source>
        <dbReference type="PIRSR" id="PIRSR000350-2"/>
    </source>
</evidence>
<dbReference type="PRINTS" id="PR00368">
    <property type="entry name" value="FADPNR"/>
</dbReference>
<dbReference type="SUPFAM" id="SSF55424">
    <property type="entry name" value="FAD/NAD-linked reductases, dimerisation (C-terminal) domain"/>
    <property type="match status" value="1"/>
</dbReference>
<evidence type="ECO:0000256" key="1">
    <source>
        <dbReference type="ARBA" id="ARBA00007532"/>
    </source>
</evidence>
<keyword evidence="4 12" id="KW-0285">Flavoprotein</keyword>
<keyword evidence="10" id="KW-0547">Nucleotide-binding</keyword>
<name>C0ZDW9_BREBN</name>
<dbReference type="InterPro" id="IPR004099">
    <property type="entry name" value="Pyr_nucl-diS_OxRdtase_dimer"/>
</dbReference>
<comment type="catalytic activity">
    <reaction evidence="8 12">
        <text>N(6)-[(R)-dihydrolipoyl]-L-lysyl-[protein] + NAD(+) = N(6)-[(R)-lipoyl]-L-lysyl-[protein] + NADH + H(+)</text>
        <dbReference type="Rhea" id="RHEA:15045"/>
        <dbReference type="Rhea" id="RHEA-COMP:10474"/>
        <dbReference type="Rhea" id="RHEA-COMP:10475"/>
        <dbReference type="ChEBI" id="CHEBI:15378"/>
        <dbReference type="ChEBI" id="CHEBI:57540"/>
        <dbReference type="ChEBI" id="CHEBI:57945"/>
        <dbReference type="ChEBI" id="CHEBI:83099"/>
        <dbReference type="ChEBI" id="CHEBI:83100"/>
        <dbReference type="EC" id="1.8.1.4"/>
    </reaction>
</comment>
<dbReference type="SUPFAM" id="SSF51905">
    <property type="entry name" value="FAD/NAD(P)-binding domain"/>
    <property type="match status" value="1"/>
</dbReference>
<dbReference type="EMBL" id="AP008955">
    <property type="protein sequence ID" value="BAH43978.1"/>
    <property type="molecule type" value="Genomic_DNA"/>
</dbReference>
<dbReference type="InterPro" id="IPR050151">
    <property type="entry name" value="Class-I_Pyr_Nuc-Dis_Oxidored"/>
</dbReference>
<dbReference type="Proteomes" id="UP000001877">
    <property type="component" value="Chromosome"/>
</dbReference>
<gene>
    <name evidence="15" type="ordered locus">BBR47_30010</name>
</gene>
<dbReference type="eggNOG" id="COG1249">
    <property type="taxonomic scope" value="Bacteria"/>
</dbReference>
<dbReference type="PIRSF" id="PIRSF000350">
    <property type="entry name" value="Mercury_reductase_MerA"/>
    <property type="match status" value="1"/>
</dbReference>
<dbReference type="InterPro" id="IPR006258">
    <property type="entry name" value="Lipoamide_DH"/>
</dbReference>
<feature type="binding site" evidence="10">
    <location>
        <begin position="175"/>
        <end position="182"/>
    </location>
    <ligand>
        <name>NAD(+)</name>
        <dbReference type="ChEBI" id="CHEBI:57540"/>
    </ligand>
</feature>
<dbReference type="AlphaFoldDB" id="C0ZDW9"/>
<evidence type="ECO:0000259" key="13">
    <source>
        <dbReference type="Pfam" id="PF02852"/>
    </source>
</evidence>
<keyword evidence="7 10" id="KW-0520">NAD</keyword>
<feature type="domain" description="Pyridine nucleotide-disulphide oxidoreductase dimerisation" evidence="13">
    <location>
        <begin position="341"/>
        <end position="450"/>
    </location>
</feature>
<keyword evidence="16" id="KW-1185">Reference proteome</keyword>
<dbReference type="Pfam" id="PF07992">
    <property type="entry name" value="Pyr_redox_2"/>
    <property type="match status" value="1"/>
</dbReference>
<dbReference type="PANTHER" id="PTHR22912">
    <property type="entry name" value="DISULFIDE OXIDOREDUCTASE"/>
    <property type="match status" value="1"/>
</dbReference>
<evidence type="ECO:0000259" key="14">
    <source>
        <dbReference type="Pfam" id="PF07992"/>
    </source>
</evidence>
<dbReference type="STRING" id="358681.BBR47_30010"/>
<organism evidence="15 16">
    <name type="scientific">Brevibacillus brevis (strain 47 / JCM 6285 / NBRC 100599)</name>
    <dbReference type="NCBI Taxonomy" id="358681"/>
    <lineage>
        <taxon>Bacteria</taxon>
        <taxon>Bacillati</taxon>
        <taxon>Bacillota</taxon>
        <taxon>Bacilli</taxon>
        <taxon>Bacillales</taxon>
        <taxon>Paenibacillaceae</taxon>
        <taxon>Brevibacillus</taxon>
    </lineage>
</organism>
<dbReference type="FunFam" id="3.30.390.30:FF:000001">
    <property type="entry name" value="Dihydrolipoyl dehydrogenase"/>
    <property type="match status" value="1"/>
</dbReference>
<evidence type="ECO:0000256" key="5">
    <source>
        <dbReference type="ARBA" id="ARBA00022827"/>
    </source>
</evidence>
<proteinExistence type="inferred from homology"/>
<dbReference type="KEGG" id="bbe:BBR47_30010"/>
<keyword evidence="5 10" id="KW-0274">FAD</keyword>
<dbReference type="EC" id="1.8.1.4" evidence="2 12"/>
<dbReference type="InterPro" id="IPR001100">
    <property type="entry name" value="Pyr_nuc-diS_OxRdtase"/>
</dbReference>
<evidence type="ECO:0000313" key="16">
    <source>
        <dbReference type="Proteomes" id="UP000001877"/>
    </source>
</evidence>
<dbReference type="RefSeq" id="WP_015891296.1">
    <property type="nucleotide sequence ID" value="NC_012491.1"/>
</dbReference>
<evidence type="ECO:0000256" key="12">
    <source>
        <dbReference type="RuleBase" id="RU003692"/>
    </source>
</evidence>
<feature type="disulfide bond" description="Redox-active" evidence="11">
    <location>
        <begin position="44"/>
        <end position="49"/>
    </location>
</feature>
<keyword evidence="12" id="KW-0676">Redox-active center</keyword>
<accession>C0ZDW9</accession>
<evidence type="ECO:0000256" key="3">
    <source>
        <dbReference type="ARBA" id="ARBA00016961"/>
    </source>
</evidence>
<evidence type="ECO:0000256" key="8">
    <source>
        <dbReference type="ARBA" id="ARBA00049187"/>
    </source>
</evidence>